<accession>A0A0R1UPU9</accession>
<keyword evidence="8" id="KW-1185">Reference proteome</keyword>
<feature type="compositionally biased region" description="Polar residues" evidence="4">
    <location>
        <begin position="41"/>
        <end position="61"/>
    </location>
</feature>
<dbReference type="Gene3D" id="2.10.270.10">
    <property type="entry name" value="Cholin Binding"/>
    <property type="match status" value="2"/>
</dbReference>
<dbReference type="GO" id="GO:0004040">
    <property type="term" value="F:amidase activity"/>
    <property type="evidence" value="ECO:0007669"/>
    <property type="project" value="InterPro"/>
</dbReference>
<evidence type="ECO:0000313" key="7">
    <source>
        <dbReference type="EMBL" id="KRL95233.1"/>
    </source>
</evidence>
<dbReference type="RefSeq" id="WP_056995423.1">
    <property type="nucleotide sequence ID" value="NZ_AZGC01000020.1"/>
</dbReference>
<dbReference type="PANTHER" id="PTHR33308:SF9">
    <property type="entry name" value="PEPTIDOGLYCAN HYDROLASE FLGJ"/>
    <property type="match status" value="1"/>
</dbReference>
<dbReference type="Proteomes" id="UP000051084">
    <property type="component" value="Unassembled WGS sequence"/>
</dbReference>
<dbReference type="STRING" id="417373.GCA_001570685_00939"/>
<dbReference type="Gene3D" id="2.10.70.40">
    <property type="entry name" value="peptidoglycan hydrolase"/>
    <property type="match status" value="1"/>
</dbReference>
<dbReference type="Pfam" id="PF01832">
    <property type="entry name" value="Glucosaminidase"/>
    <property type="match status" value="1"/>
</dbReference>
<organism evidence="7 8">
    <name type="scientific">Limosilactobacillus equigenerosi DSM 18793 = JCM 14505</name>
    <dbReference type="NCBI Taxonomy" id="1423742"/>
    <lineage>
        <taxon>Bacteria</taxon>
        <taxon>Bacillati</taxon>
        <taxon>Bacillota</taxon>
        <taxon>Bacilli</taxon>
        <taxon>Lactobacillales</taxon>
        <taxon>Lactobacillaceae</taxon>
        <taxon>Limosilactobacillus</taxon>
    </lineage>
</organism>
<evidence type="ECO:0000259" key="6">
    <source>
        <dbReference type="SMART" id="SM00047"/>
    </source>
</evidence>
<dbReference type="Pfam" id="PF19258">
    <property type="entry name" value="KxYKxGKxW_sig"/>
    <property type="match status" value="1"/>
</dbReference>
<dbReference type="InterPro" id="IPR051056">
    <property type="entry name" value="Glycosyl_Hydrolase_73"/>
</dbReference>
<protein>
    <submittedName>
        <fullName evidence="7">Muramidase</fullName>
    </submittedName>
</protein>
<dbReference type="Gene3D" id="1.10.530.10">
    <property type="match status" value="1"/>
</dbReference>
<comment type="caution">
    <text evidence="7">The sequence shown here is derived from an EMBL/GenBank/DDBJ whole genome shotgun (WGS) entry which is preliminary data.</text>
</comment>
<feature type="domain" description="Mannosyl-glycoprotein endo-beta-N-acetylglucosamidase-like" evidence="6">
    <location>
        <begin position="352"/>
        <end position="506"/>
    </location>
</feature>
<dbReference type="AlphaFoldDB" id="A0A0R1UPU9"/>
<keyword evidence="3" id="KW-0378">Hydrolase</keyword>
<dbReference type="InterPro" id="IPR022263">
    <property type="entry name" value="KxYKxGKxW"/>
</dbReference>
<dbReference type="InterPro" id="IPR002901">
    <property type="entry name" value="MGlyc_endo_b_GlcNAc-like_dom"/>
</dbReference>
<sequence>MDNLKRFKLYKSGKKWCMAAVTTVVSTASLMALNSTFATANDNPTTSVNTTQVKQTNSNGSQTTPANNNQQNTVKNGWQQATDKSWTYYNNGKTTSGKAYQELPTINGKGTSWYLTDNGKALSGVQEWAGSYWDFDKTNYTLSQKKDYFKSDWGDWYLKDSTGRIQSGVQEWSGSYWYFDPTTYLLSQKKDYIKSQWGEWYLVGNDGRIQSGVQEWAGSYWYFDPTYYTLSKKRDYVKSQWGDYYLVGNDGRIQSGLQEWAGSLWYFDPVTYLVTKNKDITVNGNKYHADKNGFVTKIEENGFNIPAGTKNTLYYNNGKVYFVKPDGNLAKNEEVQTPVGKLYFDKNGVVGYTGISAHHDAFLSSIVNGAVQGWVEHGVLPSLTLAQAIIESGWGQSTLSSRYHNLFGIKASHGWTGKVANMPTGEYFNGKYVVINDGFRAYDNNDQSVKDHALFLVQNSRYSNLLWDKNYTSVTRKIQQDGYATAPTYATTLQNTIRSYALDDYDRIAFAIKSN</sequence>
<evidence type="ECO:0000256" key="2">
    <source>
        <dbReference type="ARBA" id="ARBA00022729"/>
    </source>
</evidence>
<evidence type="ECO:0000256" key="4">
    <source>
        <dbReference type="SAM" id="MobiDB-lite"/>
    </source>
</evidence>
<dbReference type="PANTHER" id="PTHR33308">
    <property type="entry name" value="PEPTIDOGLYCAN HYDROLASE FLGJ"/>
    <property type="match status" value="1"/>
</dbReference>
<gene>
    <name evidence="7" type="ORF">FC21_GL000821</name>
</gene>
<proteinExistence type="inferred from homology"/>
<evidence type="ECO:0000256" key="1">
    <source>
        <dbReference type="ARBA" id="ARBA00010266"/>
    </source>
</evidence>
<dbReference type="SUPFAM" id="SSF69360">
    <property type="entry name" value="Cell wall binding repeat"/>
    <property type="match status" value="1"/>
</dbReference>
<evidence type="ECO:0000256" key="5">
    <source>
        <dbReference type="SAM" id="SignalP"/>
    </source>
</evidence>
<evidence type="ECO:0000313" key="8">
    <source>
        <dbReference type="Proteomes" id="UP000051084"/>
    </source>
</evidence>
<feature type="chain" id="PRO_5006411862" evidence="5">
    <location>
        <begin position="41"/>
        <end position="515"/>
    </location>
</feature>
<dbReference type="SMART" id="SM00047">
    <property type="entry name" value="LYZ2"/>
    <property type="match status" value="1"/>
</dbReference>
<reference evidence="7 8" key="1">
    <citation type="journal article" date="2015" name="Genome Announc.">
        <title>Expanding the biotechnology potential of lactobacilli through comparative genomics of 213 strains and associated genera.</title>
        <authorList>
            <person name="Sun Z."/>
            <person name="Harris H.M."/>
            <person name="McCann A."/>
            <person name="Guo C."/>
            <person name="Argimon S."/>
            <person name="Zhang W."/>
            <person name="Yang X."/>
            <person name="Jeffery I.B."/>
            <person name="Cooney J.C."/>
            <person name="Kagawa T.F."/>
            <person name="Liu W."/>
            <person name="Song Y."/>
            <person name="Salvetti E."/>
            <person name="Wrobel A."/>
            <person name="Rasinkangas P."/>
            <person name="Parkhill J."/>
            <person name="Rea M.C."/>
            <person name="O'Sullivan O."/>
            <person name="Ritari J."/>
            <person name="Douillard F.P."/>
            <person name="Paul Ross R."/>
            <person name="Yang R."/>
            <person name="Briner A.E."/>
            <person name="Felis G.E."/>
            <person name="de Vos W.M."/>
            <person name="Barrangou R."/>
            <person name="Klaenhammer T.R."/>
            <person name="Caufield P.W."/>
            <person name="Cui Y."/>
            <person name="Zhang H."/>
            <person name="O'Toole P.W."/>
        </authorList>
    </citation>
    <scope>NUCLEOTIDE SEQUENCE [LARGE SCALE GENOMIC DNA]</scope>
    <source>
        <strain evidence="7 8">DSM 18793</strain>
    </source>
</reference>
<name>A0A0R1UPU9_9LACO</name>
<dbReference type="OrthoDB" id="37530at2"/>
<feature type="region of interest" description="Disordered" evidence="4">
    <location>
        <begin position="41"/>
        <end position="75"/>
    </location>
</feature>
<evidence type="ECO:0000256" key="3">
    <source>
        <dbReference type="ARBA" id="ARBA00022801"/>
    </source>
</evidence>
<dbReference type="PATRIC" id="fig|1423742.4.peg.855"/>
<keyword evidence="2 5" id="KW-0732">Signal</keyword>
<feature type="signal peptide" evidence="5">
    <location>
        <begin position="1"/>
        <end position="40"/>
    </location>
</feature>
<dbReference type="EMBL" id="AZGC01000020">
    <property type="protein sequence ID" value="KRL95233.1"/>
    <property type="molecule type" value="Genomic_DNA"/>
</dbReference>
<dbReference type="PRINTS" id="PR01002">
    <property type="entry name" value="FLGFLGJ"/>
</dbReference>
<dbReference type="NCBIfam" id="TIGR03715">
    <property type="entry name" value="KxYKxGKxW"/>
    <property type="match status" value="1"/>
</dbReference>
<feature type="compositionally biased region" description="Low complexity" evidence="4">
    <location>
        <begin position="62"/>
        <end position="73"/>
    </location>
</feature>
<comment type="similarity">
    <text evidence="1">Belongs to the glycosyl hydrolase 73 family.</text>
</comment>